<dbReference type="EMBL" id="LMYN01000053">
    <property type="protein sequence ID" value="KSA01435.1"/>
    <property type="molecule type" value="Genomic_DNA"/>
</dbReference>
<feature type="domain" description="MTC6 partial TIM-barrel" evidence="12">
    <location>
        <begin position="1"/>
        <end position="313"/>
    </location>
</feature>
<evidence type="ECO:0000256" key="7">
    <source>
        <dbReference type="ARBA" id="ARBA00037703"/>
    </source>
</evidence>
<keyword evidence="6" id="KW-0325">Glycoprotein</keyword>
<dbReference type="GO" id="GO:0016020">
    <property type="term" value="C:membrane"/>
    <property type="evidence" value="ECO:0007669"/>
    <property type="project" value="UniProtKB-SubCell"/>
</dbReference>
<evidence type="ECO:0000256" key="11">
    <source>
        <dbReference type="SAM" id="Phobius"/>
    </source>
</evidence>
<feature type="transmembrane region" description="Helical" evidence="11">
    <location>
        <begin position="504"/>
        <end position="524"/>
    </location>
</feature>
<evidence type="ECO:0000313" key="13">
    <source>
        <dbReference type="EMBL" id="KSA01435.1"/>
    </source>
</evidence>
<evidence type="ECO:0000256" key="10">
    <source>
        <dbReference type="SAM" id="MobiDB-lite"/>
    </source>
</evidence>
<dbReference type="AlphaFoldDB" id="A0A0V1PYU8"/>
<evidence type="ECO:0000256" key="4">
    <source>
        <dbReference type="ARBA" id="ARBA00022989"/>
    </source>
</evidence>
<evidence type="ECO:0000256" key="8">
    <source>
        <dbReference type="ARBA" id="ARBA00038159"/>
    </source>
</evidence>
<evidence type="ECO:0000256" key="3">
    <source>
        <dbReference type="ARBA" id="ARBA00022729"/>
    </source>
</evidence>
<gene>
    <name evidence="13" type="ORF">AC631_02798</name>
</gene>
<comment type="subcellular location">
    <subcellularLocation>
        <location evidence="1">Membrane</location>
        <topology evidence="1">Single-pass type I membrane protein</topology>
    </subcellularLocation>
</comment>
<evidence type="ECO:0000256" key="6">
    <source>
        <dbReference type="ARBA" id="ARBA00023180"/>
    </source>
</evidence>
<comment type="function">
    <text evidence="7">May be involved in telomere capping.</text>
</comment>
<comment type="caution">
    <text evidence="13">The sequence shown here is derived from an EMBL/GenBank/DDBJ whole genome shotgun (WGS) entry which is preliminary data.</text>
</comment>
<dbReference type="Proteomes" id="UP000054251">
    <property type="component" value="Unassembled WGS sequence"/>
</dbReference>
<dbReference type="GeneID" id="26839807"/>
<sequence length="559" mass="63748">MGVSLNTLVFDKEGYTLDALNEVSTLLDVGVQTLMVNLYWNEFTQRWQLCPAPFPANITDDITSTKELHWDDKTYECEASLTVDLLVRVINTYLGETNTNIKVNMLQLLFHLKSIRIDPPKENMTSTETKDYISSFQPTDLSFVRLNNDTLNKAVSSFGSSLFTPSDLSSYRSSAYQKRDNGGFYNETRRSFPNLNTFLLLDYKRVVTSVIANDLVKSRYNYNVTSSDKKKLFIEGSSLDATIASLSDPDDVLKCNELIYNDQNSIQLYNNVSLKEHFRIVVDNNSTSFTNVTFSEFVRCGFSPILNASYYNVYDDEEDTNETSGSLGDIIDNFIPLSFWSWAEDQLIEPDRGLNMSDTTDSNDEDNDNAYDVDPVKRDVEYEDSHAAYKCVVLDENGWKVSDCYSKQPVACQKSGSPNNWHIDVKNKQAYFTAYRPDSCPDDYYFGTPLLSIEMVALMNYIERKNISYPIWIDVNDITVPDCFVTGGPYATCPYQETVTKLKLVGLIAPSFIVAVAILALIFCEKLFRTNPIQTNRKRHWKKAINEYVQKYDYEGVPS</sequence>
<accession>A0A0V1PYU8</accession>
<evidence type="ECO:0000259" key="12">
    <source>
        <dbReference type="Pfam" id="PF25506"/>
    </source>
</evidence>
<keyword evidence="14" id="KW-1185">Reference proteome</keyword>
<keyword evidence="3" id="KW-0732">Signal</keyword>
<feature type="compositionally biased region" description="Acidic residues" evidence="10">
    <location>
        <begin position="361"/>
        <end position="371"/>
    </location>
</feature>
<dbReference type="InterPro" id="IPR051008">
    <property type="entry name" value="Telomere_Capping_Maintenance"/>
</dbReference>
<dbReference type="RefSeq" id="XP_015467537.1">
    <property type="nucleotide sequence ID" value="XM_015611628.1"/>
</dbReference>
<evidence type="ECO:0000256" key="9">
    <source>
        <dbReference type="ARBA" id="ARBA00039865"/>
    </source>
</evidence>
<reference evidence="13 14" key="1">
    <citation type="submission" date="2015-11" db="EMBL/GenBank/DDBJ databases">
        <title>The genome of Debaryomyces fabryi.</title>
        <authorList>
            <person name="Tafer H."/>
            <person name="Lopandic K."/>
        </authorList>
    </citation>
    <scope>NUCLEOTIDE SEQUENCE [LARGE SCALE GENOMIC DNA]</scope>
    <source>
        <strain evidence="13 14">CBS 789</strain>
    </source>
</reference>
<dbReference type="OrthoDB" id="5573651at2759"/>
<dbReference type="PANTHER" id="PTHR35518:SF2">
    <property type="entry name" value="MAINTENANCE OF TELOMERE CAPPING PROTEIN 6"/>
    <property type="match status" value="1"/>
</dbReference>
<name>A0A0V1PYU8_9ASCO</name>
<protein>
    <recommendedName>
        <fullName evidence="9">Maintenance of telomere capping protein 6</fullName>
    </recommendedName>
</protein>
<keyword evidence="4 11" id="KW-1133">Transmembrane helix</keyword>
<feature type="region of interest" description="Disordered" evidence="10">
    <location>
        <begin position="352"/>
        <end position="371"/>
    </location>
</feature>
<proteinExistence type="inferred from homology"/>
<dbReference type="InterPro" id="IPR057530">
    <property type="entry name" value="TIM-barrel_MTC6"/>
</dbReference>
<evidence type="ECO:0000313" key="14">
    <source>
        <dbReference type="Proteomes" id="UP000054251"/>
    </source>
</evidence>
<evidence type="ECO:0000256" key="5">
    <source>
        <dbReference type="ARBA" id="ARBA00023136"/>
    </source>
</evidence>
<dbReference type="PANTHER" id="PTHR35518">
    <property type="entry name" value="MAINTENANCE OF TELOMOERE CAPPING"/>
    <property type="match status" value="1"/>
</dbReference>
<dbReference type="Pfam" id="PF25506">
    <property type="entry name" value="TIM-barrel_MTC6"/>
    <property type="match status" value="1"/>
</dbReference>
<comment type="similarity">
    <text evidence="8">Belongs to the MTC6 family.</text>
</comment>
<keyword evidence="2 11" id="KW-0812">Transmembrane</keyword>
<evidence type="ECO:0000256" key="2">
    <source>
        <dbReference type="ARBA" id="ARBA00022692"/>
    </source>
</evidence>
<evidence type="ECO:0000256" key="1">
    <source>
        <dbReference type="ARBA" id="ARBA00004479"/>
    </source>
</evidence>
<keyword evidence="5 11" id="KW-0472">Membrane</keyword>
<organism evidence="13 14">
    <name type="scientific">Debaryomyces fabryi</name>
    <dbReference type="NCBI Taxonomy" id="58627"/>
    <lineage>
        <taxon>Eukaryota</taxon>
        <taxon>Fungi</taxon>
        <taxon>Dikarya</taxon>
        <taxon>Ascomycota</taxon>
        <taxon>Saccharomycotina</taxon>
        <taxon>Pichiomycetes</taxon>
        <taxon>Debaryomycetaceae</taxon>
        <taxon>Debaryomyces</taxon>
    </lineage>
</organism>